<proteinExistence type="predicted"/>
<organism evidence="1">
    <name type="scientific">marine sediment metagenome</name>
    <dbReference type="NCBI Taxonomy" id="412755"/>
    <lineage>
        <taxon>unclassified sequences</taxon>
        <taxon>metagenomes</taxon>
        <taxon>ecological metagenomes</taxon>
    </lineage>
</organism>
<comment type="caution">
    <text evidence="1">The sequence shown here is derived from an EMBL/GenBank/DDBJ whole genome shotgun (WGS) entry which is preliminary data.</text>
</comment>
<evidence type="ECO:0000313" key="1">
    <source>
        <dbReference type="EMBL" id="KKM96359.1"/>
    </source>
</evidence>
<dbReference type="EMBL" id="LAZR01005893">
    <property type="protein sequence ID" value="KKM96359.1"/>
    <property type="molecule type" value="Genomic_DNA"/>
</dbReference>
<evidence type="ECO:0008006" key="2">
    <source>
        <dbReference type="Google" id="ProtNLM"/>
    </source>
</evidence>
<name>A0A0F9LMV0_9ZZZZ</name>
<reference evidence="1" key="1">
    <citation type="journal article" date="2015" name="Nature">
        <title>Complex archaea that bridge the gap between prokaryotes and eukaryotes.</title>
        <authorList>
            <person name="Spang A."/>
            <person name="Saw J.H."/>
            <person name="Jorgensen S.L."/>
            <person name="Zaremba-Niedzwiedzka K."/>
            <person name="Martijn J."/>
            <person name="Lind A.E."/>
            <person name="van Eijk R."/>
            <person name="Schleper C."/>
            <person name="Guy L."/>
            <person name="Ettema T.J."/>
        </authorList>
    </citation>
    <scope>NUCLEOTIDE SEQUENCE</scope>
</reference>
<gene>
    <name evidence="1" type="ORF">LCGC14_1179030</name>
</gene>
<sequence length="32" mass="4246">MFRPWRCRICREWFYSFREAVQHREREKEDTP</sequence>
<dbReference type="AlphaFoldDB" id="A0A0F9LMV0"/>
<accession>A0A0F9LMV0</accession>
<protein>
    <recommendedName>
        <fullName evidence="2">C2H2-type domain-containing protein</fullName>
    </recommendedName>
</protein>